<dbReference type="GO" id="GO:0022857">
    <property type="term" value="F:transmembrane transporter activity"/>
    <property type="evidence" value="ECO:0007669"/>
    <property type="project" value="UniProtKB-UniRule"/>
</dbReference>
<accession>A0A0J7M4H5</accession>
<feature type="transmembrane region" description="Helical" evidence="9">
    <location>
        <begin position="21"/>
        <end position="40"/>
    </location>
</feature>
<dbReference type="PANTHER" id="PTHR35011:SF10">
    <property type="entry name" value="TRAP TRANSPORTER SMALL PERMEASE PROTEIN"/>
    <property type="match status" value="1"/>
</dbReference>
<comment type="subcellular location">
    <subcellularLocation>
        <location evidence="1 9">Cell inner membrane</location>
        <topology evidence="1 9">Multi-pass membrane protein</topology>
    </subcellularLocation>
</comment>
<proteinExistence type="inferred from homology"/>
<dbReference type="RefSeq" id="WP_048495944.1">
    <property type="nucleotide sequence ID" value="NZ_LFBU01000001.1"/>
</dbReference>
<evidence type="ECO:0000313" key="11">
    <source>
        <dbReference type="EMBL" id="KMQ75890.1"/>
    </source>
</evidence>
<evidence type="ECO:0000256" key="7">
    <source>
        <dbReference type="ARBA" id="ARBA00023136"/>
    </source>
</evidence>
<evidence type="ECO:0000256" key="3">
    <source>
        <dbReference type="ARBA" id="ARBA00022475"/>
    </source>
</evidence>
<comment type="subunit">
    <text evidence="9">The complex comprises the extracytoplasmic solute receptor protein and the two transmembrane proteins.</text>
</comment>
<dbReference type="PATRIC" id="fig|1658765.3.peg.2104"/>
<dbReference type="STRING" id="1658765.Msub_12099"/>
<dbReference type="Pfam" id="PF04290">
    <property type="entry name" value="DctQ"/>
    <property type="match status" value="1"/>
</dbReference>
<keyword evidence="6 9" id="KW-1133">Transmembrane helix</keyword>
<dbReference type="GO" id="GO:0005886">
    <property type="term" value="C:plasma membrane"/>
    <property type="evidence" value="ECO:0007669"/>
    <property type="project" value="UniProtKB-SubCell"/>
</dbReference>
<dbReference type="GO" id="GO:0015740">
    <property type="term" value="P:C4-dicarboxylate transport"/>
    <property type="evidence" value="ECO:0007669"/>
    <property type="project" value="TreeGrafter"/>
</dbReference>
<feature type="transmembrane region" description="Helical" evidence="9">
    <location>
        <begin position="100"/>
        <end position="125"/>
    </location>
</feature>
<comment type="caution">
    <text evidence="11">The sequence shown here is derived from an EMBL/GenBank/DDBJ whole genome shotgun (WGS) entry which is preliminary data.</text>
</comment>
<keyword evidence="12" id="KW-1185">Reference proteome</keyword>
<dbReference type="OrthoDB" id="6160477at2"/>
<keyword evidence="5 9" id="KW-0812">Transmembrane</keyword>
<evidence type="ECO:0000256" key="1">
    <source>
        <dbReference type="ARBA" id="ARBA00004429"/>
    </source>
</evidence>
<evidence type="ECO:0000256" key="2">
    <source>
        <dbReference type="ARBA" id="ARBA00022448"/>
    </source>
</evidence>
<dbReference type="EMBL" id="LFBU01000001">
    <property type="protein sequence ID" value="KMQ75890.1"/>
    <property type="molecule type" value="Genomic_DNA"/>
</dbReference>
<feature type="transmembrane region" description="Helical" evidence="9">
    <location>
        <begin position="60"/>
        <end position="79"/>
    </location>
</feature>
<dbReference type="Proteomes" id="UP000036102">
    <property type="component" value="Unassembled WGS sequence"/>
</dbReference>
<evidence type="ECO:0000256" key="5">
    <source>
        <dbReference type="ARBA" id="ARBA00022692"/>
    </source>
</evidence>
<protein>
    <recommendedName>
        <fullName evidence="9">TRAP transporter small permease protein</fullName>
    </recommendedName>
</protein>
<dbReference type="InterPro" id="IPR055348">
    <property type="entry name" value="DctQ"/>
</dbReference>
<evidence type="ECO:0000256" key="8">
    <source>
        <dbReference type="ARBA" id="ARBA00038436"/>
    </source>
</evidence>
<evidence type="ECO:0000259" key="10">
    <source>
        <dbReference type="Pfam" id="PF04290"/>
    </source>
</evidence>
<keyword evidence="4 9" id="KW-0997">Cell inner membrane</keyword>
<keyword evidence="2 9" id="KW-0813">Transport</keyword>
<comment type="similarity">
    <text evidence="8 9">Belongs to the TRAP transporter small permease family.</text>
</comment>
<reference evidence="11 12" key="1">
    <citation type="submission" date="2015-06" db="EMBL/GenBank/DDBJ databases">
        <title>Marinobacter subterrani, a genetically tractable neutrophilic iron-oxidizing strain isolated from the Soudan Iron Mine.</title>
        <authorList>
            <person name="Bonis B.M."/>
            <person name="Gralnick J.A."/>
        </authorList>
    </citation>
    <scope>NUCLEOTIDE SEQUENCE [LARGE SCALE GENOMIC DNA]</scope>
    <source>
        <strain evidence="11 12">JG233</strain>
    </source>
</reference>
<evidence type="ECO:0000256" key="6">
    <source>
        <dbReference type="ARBA" id="ARBA00022989"/>
    </source>
</evidence>
<name>A0A0J7M4H5_9GAMM</name>
<gene>
    <name evidence="11" type="ORF">Msub_12099</name>
</gene>
<evidence type="ECO:0000256" key="9">
    <source>
        <dbReference type="RuleBase" id="RU369079"/>
    </source>
</evidence>
<sequence length="198" mass="21237">MLQQANSSLDRLLGIAQTGSLWLARAGGALILLTVAIVTIEVITRQLMGRSAVHATEITGYIMAVSTSWCFAHTLLCKAHIRIDALYLNFPTKVRAALDLLALLAMALFCVLVVGAVFDVAYASFADGATANTPLGTPLWIPQTLWLAGLTWFGFVVCLLTLRVILALCQGDIDGVQALAGSPTLDEQIEHENREAQS</sequence>
<evidence type="ECO:0000256" key="4">
    <source>
        <dbReference type="ARBA" id="ARBA00022519"/>
    </source>
</evidence>
<dbReference type="AlphaFoldDB" id="A0A0J7M4H5"/>
<dbReference type="InterPro" id="IPR007387">
    <property type="entry name" value="TRAP_DctQ"/>
</dbReference>
<keyword evidence="7 9" id="KW-0472">Membrane</keyword>
<evidence type="ECO:0000313" key="12">
    <source>
        <dbReference type="Proteomes" id="UP000036102"/>
    </source>
</evidence>
<comment type="function">
    <text evidence="9">Part of the tripartite ATP-independent periplasmic (TRAP) transport system.</text>
</comment>
<dbReference type="PANTHER" id="PTHR35011">
    <property type="entry name" value="2,3-DIKETO-L-GULONATE TRAP TRANSPORTER SMALL PERMEASE PROTEIN YIAM"/>
    <property type="match status" value="1"/>
</dbReference>
<feature type="domain" description="Tripartite ATP-independent periplasmic transporters DctQ component" evidence="10">
    <location>
        <begin position="35"/>
        <end position="161"/>
    </location>
</feature>
<organism evidence="11 12">
    <name type="scientific">Marinobacter subterrani</name>
    <dbReference type="NCBI Taxonomy" id="1658765"/>
    <lineage>
        <taxon>Bacteria</taxon>
        <taxon>Pseudomonadati</taxon>
        <taxon>Pseudomonadota</taxon>
        <taxon>Gammaproteobacteria</taxon>
        <taxon>Pseudomonadales</taxon>
        <taxon>Marinobacteraceae</taxon>
        <taxon>Marinobacter</taxon>
    </lineage>
</organism>
<keyword evidence="3" id="KW-1003">Cell membrane</keyword>
<feature type="transmembrane region" description="Helical" evidence="9">
    <location>
        <begin position="145"/>
        <end position="166"/>
    </location>
</feature>